<dbReference type="Proteomes" id="UP001281614">
    <property type="component" value="Unassembled WGS sequence"/>
</dbReference>
<dbReference type="PANTHER" id="PTHR35394:SF5">
    <property type="entry name" value="DUF3176 DOMAIN-CONTAINING PROTEIN"/>
    <property type="match status" value="1"/>
</dbReference>
<evidence type="ECO:0000256" key="1">
    <source>
        <dbReference type="SAM" id="MobiDB-lite"/>
    </source>
</evidence>
<dbReference type="InterPro" id="IPR021514">
    <property type="entry name" value="DUF3176"/>
</dbReference>
<reference evidence="3" key="1">
    <citation type="submission" date="2023-02" db="EMBL/GenBank/DDBJ databases">
        <title>Colletotrichum kahawae CIFC_Que2 genome sequencing and assembly.</title>
        <authorList>
            <person name="Baroncelli R."/>
        </authorList>
    </citation>
    <scope>NUCLEOTIDE SEQUENCE</scope>
    <source>
        <strain evidence="3">CIFC_Que2</strain>
    </source>
</reference>
<keyword evidence="2" id="KW-0812">Transmembrane</keyword>
<evidence type="ECO:0000313" key="3">
    <source>
        <dbReference type="EMBL" id="KAK2770714.1"/>
    </source>
</evidence>
<feature type="transmembrane region" description="Helical" evidence="2">
    <location>
        <begin position="206"/>
        <end position="225"/>
    </location>
</feature>
<feature type="compositionally biased region" description="Polar residues" evidence="1">
    <location>
        <begin position="94"/>
        <end position="107"/>
    </location>
</feature>
<name>A0AAE0D9X1_COLKA</name>
<feature type="transmembrane region" description="Helical" evidence="2">
    <location>
        <begin position="269"/>
        <end position="291"/>
    </location>
</feature>
<comment type="caution">
    <text evidence="3">The sequence shown here is derived from an EMBL/GenBank/DDBJ whole genome shotgun (WGS) entry which is preliminary data.</text>
</comment>
<accession>A0AAE0D9X1</accession>
<feature type="transmembrane region" description="Helical" evidence="2">
    <location>
        <begin position="164"/>
        <end position="186"/>
    </location>
</feature>
<protein>
    <submittedName>
        <fullName evidence="3">Uncharacterized protein</fullName>
    </submittedName>
</protein>
<keyword evidence="2" id="KW-0472">Membrane</keyword>
<evidence type="ECO:0000256" key="2">
    <source>
        <dbReference type="SAM" id="Phobius"/>
    </source>
</evidence>
<dbReference type="Pfam" id="PF11374">
    <property type="entry name" value="DUF3176"/>
    <property type="match status" value="1"/>
</dbReference>
<feature type="transmembrane region" description="Helical" evidence="2">
    <location>
        <begin position="709"/>
        <end position="731"/>
    </location>
</feature>
<feature type="region of interest" description="Disordered" evidence="1">
    <location>
        <begin position="125"/>
        <end position="145"/>
    </location>
</feature>
<gene>
    <name evidence="3" type="ORF">CKAH01_04221</name>
</gene>
<feature type="region of interest" description="Disordered" evidence="1">
    <location>
        <begin position="1"/>
        <end position="26"/>
    </location>
</feature>
<dbReference type="EMBL" id="VYYT01000090">
    <property type="protein sequence ID" value="KAK2770714.1"/>
    <property type="molecule type" value="Genomic_DNA"/>
</dbReference>
<proteinExistence type="predicted"/>
<keyword evidence="2" id="KW-1133">Transmembrane helix</keyword>
<feature type="region of interest" description="Disordered" evidence="1">
    <location>
        <begin position="40"/>
        <end position="110"/>
    </location>
</feature>
<dbReference type="AlphaFoldDB" id="A0AAE0D9X1"/>
<dbReference type="PANTHER" id="PTHR35394">
    <property type="entry name" value="DUF3176 DOMAIN-CONTAINING PROTEIN"/>
    <property type="match status" value="1"/>
</dbReference>
<sequence>MAASNNIQRPGFSGARPEEPFLNPTSDVSYEFSQYRSLPAHASVPGHSEKSEWLRPRNPPPSNRLPSFTSHDALPAFNDQAQHGSGESRPFLTQYASDNNTKSQNSAAAGRISIQRKPVAAITSVQEDRWGDDEGSSKSGNPISQTSSEGIVAARRVKPLWRVWGVEVACILLSILLFMCIVVVLFKFDQQTLPDWPLGITLNSFLAFFTTCIKAAFMVPVSVAISQAQWNWFNRAKPQPLYDFHVIDQASRGPWGSLVLLWRFRFRHIVAWGALLVAISASTSPVTQLAIDYPSREVAAPGEKAVTHATWDLNSPRDRIIRLASKAVSMSFFLDSTGFEDPLSYATAAPGGVSCSTGNCTFGRYQSLGVCMKMTNISSHLRVEEFATPNVTDTPVTGIPIPDTPVIGVPIPDRKMWRASLPDKYYVAHQSKLTMFTDMLDSNLTFGFRDDPHLQAKIASHVVIYTNPTIPNKDTWLERWSSSAPKDALIGEMLDEIQEFRHDAVEVLFYLCVHTYETEVVMGVEHTRVIESSAEPLEPADQPFLDIACESLSFNHSTICAERPDRWNETLALRSRSRGSPAPVGLDADGGEVFATNYRAMEELASATRQGMAGMVSVGLDPIAQTFRLFAYGHQFTTSLHQSVLFDPIVTMPYPEARQAHLENIYQNVATSLSASLRTGHLGVNVSASATFNVTGEAMKEMAYVRITWAWMSLLAFEIAAAALILAVTIISQRSNRASNRDDPSVFRDAKNSSLAALVALSETSRAAAGGGLGPVDDLERVAKGLKVRLEGGQIVVVEKDAGGRSEKT</sequence>
<organism evidence="3 4">
    <name type="scientific">Colletotrichum kahawae</name>
    <name type="common">Coffee berry disease fungus</name>
    <dbReference type="NCBI Taxonomy" id="34407"/>
    <lineage>
        <taxon>Eukaryota</taxon>
        <taxon>Fungi</taxon>
        <taxon>Dikarya</taxon>
        <taxon>Ascomycota</taxon>
        <taxon>Pezizomycotina</taxon>
        <taxon>Sordariomycetes</taxon>
        <taxon>Hypocreomycetidae</taxon>
        <taxon>Glomerellales</taxon>
        <taxon>Glomerellaceae</taxon>
        <taxon>Colletotrichum</taxon>
        <taxon>Colletotrichum gloeosporioides species complex</taxon>
    </lineage>
</organism>
<keyword evidence="4" id="KW-1185">Reference proteome</keyword>
<evidence type="ECO:0000313" key="4">
    <source>
        <dbReference type="Proteomes" id="UP001281614"/>
    </source>
</evidence>